<comment type="similarity">
    <text evidence="2">Belongs to the RecX family.</text>
</comment>
<evidence type="ECO:0000259" key="5">
    <source>
        <dbReference type="Pfam" id="PF21981"/>
    </source>
</evidence>
<dbReference type="InterPro" id="IPR003783">
    <property type="entry name" value="Regulatory_RecX"/>
</dbReference>
<dbReference type="InParanoid" id="A0A397RXM9"/>
<evidence type="ECO:0000256" key="4">
    <source>
        <dbReference type="ARBA" id="ARBA00022490"/>
    </source>
</evidence>
<evidence type="ECO:0000256" key="2">
    <source>
        <dbReference type="ARBA" id="ARBA00009695"/>
    </source>
</evidence>
<dbReference type="PANTHER" id="PTHR33602">
    <property type="entry name" value="REGULATORY PROTEIN RECX FAMILY PROTEIN"/>
    <property type="match status" value="1"/>
</dbReference>
<dbReference type="PANTHER" id="PTHR33602:SF1">
    <property type="entry name" value="REGULATORY PROTEIN RECX FAMILY PROTEIN"/>
    <property type="match status" value="1"/>
</dbReference>
<name>A0A397RXM9_9MOLU</name>
<dbReference type="RefSeq" id="WP_119015767.1">
    <property type="nucleotide sequence ID" value="NZ_QXEV01000004.1"/>
</dbReference>
<dbReference type="Proteomes" id="UP000266506">
    <property type="component" value="Unassembled WGS sequence"/>
</dbReference>
<comment type="subcellular location">
    <subcellularLocation>
        <location evidence="1">Cytoplasm</location>
    </subcellularLocation>
</comment>
<dbReference type="GO" id="GO:0006282">
    <property type="term" value="P:regulation of DNA repair"/>
    <property type="evidence" value="ECO:0007669"/>
    <property type="project" value="InterPro"/>
</dbReference>
<sequence>MLVEKIEKTKKGMYKITVLGKEYLFSEDTIVEYRMTLGHETNEEELKNALKREELQSFYSKACSYQIRYAKGEVKVREYLKNKEVSKEGINQIIDKMKKNKILNDNDLIDSIILFLSRKGNGKALIKEKLYQRGFYKKDIEERMEYMDMEEYKNGLIKLYQKVSHKYDKYDPYIKKEKLKAYLLSRGYTYSEIVFLF</sequence>
<dbReference type="GO" id="GO:0005737">
    <property type="term" value="C:cytoplasm"/>
    <property type="evidence" value="ECO:0007669"/>
    <property type="project" value="UniProtKB-SubCell"/>
</dbReference>
<dbReference type="Pfam" id="PF21981">
    <property type="entry name" value="RecX_HTH3"/>
    <property type="match status" value="1"/>
</dbReference>
<dbReference type="EMBL" id="QXEV01000004">
    <property type="protein sequence ID" value="RIA78022.1"/>
    <property type="molecule type" value="Genomic_DNA"/>
</dbReference>
<dbReference type="Gene3D" id="1.10.10.10">
    <property type="entry name" value="Winged helix-like DNA-binding domain superfamily/Winged helix DNA-binding domain"/>
    <property type="match status" value="2"/>
</dbReference>
<feature type="domain" description="RecX third three-helical" evidence="5">
    <location>
        <begin position="156"/>
        <end position="193"/>
    </location>
</feature>
<evidence type="ECO:0000313" key="7">
    <source>
        <dbReference type="Proteomes" id="UP000266506"/>
    </source>
</evidence>
<proteinExistence type="inferred from homology"/>
<evidence type="ECO:0000256" key="1">
    <source>
        <dbReference type="ARBA" id="ARBA00004496"/>
    </source>
</evidence>
<evidence type="ECO:0000313" key="6">
    <source>
        <dbReference type="EMBL" id="RIA78022.1"/>
    </source>
</evidence>
<comment type="caution">
    <text evidence="6">The sequence shown here is derived from an EMBL/GenBank/DDBJ whole genome shotgun (WGS) entry which is preliminary data.</text>
</comment>
<dbReference type="InterPro" id="IPR036388">
    <property type="entry name" value="WH-like_DNA-bd_sf"/>
</dbReference>
<dbReference type="AlphaFoldDB" id="A0A397RXM9"/>
<gene>
    <name evidence="6" type="ORF">EI71_00599</name>
</gene>
<evidence type="ECO:0000256" key="3">
    <source>
        <dbReference type="ARBA" id="ARBA00018111"/>
    </source>
</evidence>
<organism evidence="6 7">
    <name type="scientific">Anaeroplasma bactoclasticum</name>
    <dbReference type="NCBI Taxonomy" id="2088"/>
    <lineage>
        <taxon>Bacteria</taxon>
        <taxon>Bacillati</taxon>
        <taxon>Mycoplasmatota</taxon>
        <taxon>Mollicutes</taxon>
        <taxon>Anaeroplasmatales</taxon>
        <taxon>Anaeroplasmataceae</taxon>
        <taxon>Anaeroplasma</taxon>
    </lineage>
</organism>
<dbReference type="InterPro" id="IPR053925">
    <property type="entry name" value="RecX_HTH_3rd"/>
</dbReference>
<keyword evidence="4" id="KW-0963">Cytoplasm</keyword>
<accession>A0A397RXM9</accession>
<reference evidence="6 7" key="1">
    <citation type="submission" date="2018-08" db="EMBL/GenBank/DDBJ databases">
        <title>Genomic Encyclopedia of Archaeal and Bacterial Type Strains, Phase II (KMG-II): from individual species to whole genera.</title>
        <authorList>
            <person name="Goeker M."/>
        </authorList>
    </citation>
    <scope>NUCLEOTIDE SEQUENCE [LARGE SCALE GENOMIC DNA]</scope>
    <source>
        <strain evidence="6 7">ATCC 27112</strain>
    </source>
</reference>
<keyword evidence="7" id="KW-1185">Reference proteome</keyword>
<protein>
    <recommendedName>
        <fullName evidence="3">Regulatory protein RecX</fullName>
    </recommendedName>
</protein>